<name>A0A0J1EP33_RHOIS</name>
<evidence type="ECO:0000313" key="1">
    <source>
        <dbReference type="EMBL" id="KLU07249.1"/>
    </source>
</evidence>
<evidence type="ECO:0000313" key="2">
    <source>
        <dbReference type="Proteomes" id="UP000036367"/>
    </source>
</evidence>
<dbReference type="STRING" id="595434.RISK_001050"/>
<proteinExistence type="predicted"/>
<reference evidence="1" key="1">
    <citation type="submission" date="2015-05" db="EMBL/GenBank/DDBJ databases">
        <title>Permanent draft genome of Rhodopirellula islandicus K833.</title>
        <authorList>
            <person name="Kizina J."/>
            <person name="Richter M."/>
            <person name="Glockner F.O."/>
            <person name="Harder J."/>
        </authorList>
    </citation>
    <scope>NUCLEOTIDE SEQUENCE [LARGE SCALE GENOMIC DNA]</scope>
    <source>
        <strain evidence="1">K833</strain>
    </source>
</reference>
<dbReference type="AlphaFoldDB" id="A0A0J1EP33"/>
<dbReference type="Proteomes" id="UP000036367">
    <property type="component" value="Unassembled WGS sequence"/>
</dbReference>
<comment type="caution">
    <text evidence="1">The sequence shown here is derived from an EMBL/GenBank/DDBJ whole genome shotgun (WGS) entry which is preliminary data.</text>
</comment>
<dbReference type="PATRIC" id="fig|595434.4.peg.1008"/>
<gene>
    <name evidence="1" type="ORF">RISK_001050</name>
</gene>
<accession>A0A0J1EP33</accession>
<protein>
    <submittedName>
        <fullName evidence="1">Uncharacterized protein</fullName>
    </submittedName>
</protein>
<dbReference type="EMBL" id="LECT01000007">
    <property type="protein sequence ID" value="KLU07249.1"/>
    <property type="molecule type" value="Genomic_DNA"/>
</dbReference>
<organism evidence="1 2">
    <name type="scientific">Rhodopirellula islandica</name>
    <dbReference type="NCBI Taxonomy" id="595434"/>
    <lineage>
        <taxon>Bacteria</taxon>
        <taxon>Pseudomonadati</taxon>
        <taxon>Planctomycetota</taxon>
        <taxon>Planctomycetia</taxon>
        <taxon>Pirellulales</taxon>
        <taxon>Pirellulaceae</taxon>
        <taxon>Rhodopirellula</taxon>
    </lineage>
</organism>
<keyword evidence="2" id="KW-1185">Reference proteome</keyword>
<sequence length="67" mass="7532">MGERVDSRIVGGSLVWCWSLAREVIGRRSWPGDCLRRLRRFGCHNVCLLDVVARVFEASLGGPFPCL</sequence>